<dbReference type="EMBL" id="MU853356">
    <property type="protein sequence ID" value="KAK4109511.1"/>
    <property type="molecule type" value="Genomic_DNA"/>
</dbReference>
<dbReference type="RefSeq" id="XP_064667081.1">
    <property type="nucleotide sequence ID" value="XM_064809310.1"/>
</dbReference>
<evidence type="ECO:0000313" key="3">
    <source>
        <dbReference type="EMBL" id="KAK4109511.1"/>
    </source>
</evidence>
<keyword evidence="4" id="KW-1185">Reference proteome</keyword>
<dbReference type="Proteomes" id="UP001302812">
    <property type="component" value="Unassembled WGS sequence"/>
</dbReference>
<keyword evidence="2" id="KW-0472">Membrane</keyword>
<keyword evidence="2" id="KW-0812">Transmembrane</keyword>
<dbReference type="GeneID" id="89933433"/>
<reference evidence="3" key="1">
    <citation type="journal article" date="2023" name="Mol. Phylogenet. Evol.">
        <title>Genome-scale phylogeny and comparative genomics of the fungal order Sordariales.</title>
        <authorList>
            <person name="Hensen N."/>
            <person name="Bonometti L."/>
            <person name="Westerberg I."/>
            <person name="Brannstrom I.O."/>
            <person name="Guillou S."/>
            <person name="Cros-Aarteil S."/>
            <person name="Calhoun S."/>
            <person name="Haridas S."/>
            <person name="Kuo A."/>
            <person name="Mondo S."/>
            <person name="Pangilinan J."/>
            <person name="Riley R."/>
            <person name="LaButti K."/>
            <person name="Andreopoulos B."/>
            <person name="Lipzen A."/>
            <person name="Chen C."/>
            <person name="Yan M."/>
            <person name="Daum C."/>
            <person name="Ng V."/>
            <person name="Clum A."/>
            <person name="Steindorff A."/>
            <person name="Ohm R.A."/>
            <person name="Martin F."/>
            <person name="Silar P."/>
            <person name="Natvig D.O."/>
            <person name="Lalanne C."/>
            <person name="Gautier V."/>
            <person name="Ament-Velasquez S.L."/>
            <person name="Kruys A."/>
            <person name="Hutchinson M.I."/>
            <person name="Powell A.J."/>
            <person name="Barry K."/>
            <person name="Miller A.N."/>
            <person name="Grigoriev I.V."/>
            <person name="Debuchy R."/>
            <person name="Gladieux P."/>
            <person name="Hiltunen Thoren M."/>
            <person name="Johannesson H."/>
        </authorList>
    </citation>
    <scope>NUCLEOTIDE SEQUENCE</scope>
    <source>
        <strain evidence="3">CBS 508.74</strain>
    </source>
</reference>
<comment type="caution">
    <text evidence="3">The sequence shown here is derived from an EMBL/GenBank/DDBJ whole genome shotgun (WGS) entry which is preliminary data.</text>
</comment>
<feature type="transmembrane region" description="Helical" evidence="2">
    <location>
        <begin position="42"/>
        <end position="61"/>
    </location>
</feature>
<keyword evidence="2" id="KW-1133">Transmembrane helix</keyword>
<accession>A0AAN6T9Q2</accession>
<gene>
    <name evidence="3" type="ORF">N656DRAFT_344464</name>
</gene>
<dbReference type="AlphaFoldDB" id="A0AAN6T9Q2"/>
<evidence type="ECO:0000313" key="4">
    <source>
        <dbReference type="Proteomes" id="UP001302812"/>
    </source>
</evidence>
<evidence type="ECO:0000256" key="1">
    <source>
        <dbReference type="SAM" id="MobiDB-lite"/>
    </source>
</evidence>
<protein>
    <submittedName>
        <fullName evidence="3">Uncharacterized protein</fullName>
    </submittedName>
</protein>
<proteinExistence type="predicted"/>
<organism evidence="3 4">
    <name type="scientific">Canariomyces notabilis</name>
    <dbReference type="NCBI Taxonomy" id="2074819"/>
    <lineage>
        <taxon>Eukaryota</taxon>
        <taxon>Fungi</taxon>
        <taxon>Dikarya</taxon>
        <taxon>Ascomycota</taxon>
        <taxon>Pezizomycotina</taxon>
        <taxon>Sordariomycetes</taxon>
        <taxon>Sordariomycetidae</taxon>
        <taxon>Sordariales</taxon>
        <taxon>Chaetomiaceae</taxon>
        <taxon>Canariomyces</taxon>
    </lineage>
</organism>
<sequence length="122" mass="13981">MHIKETGRDNAAHATSSSRYTVQSDDGGWPLLLHSIYPLFPFYFYSCFILPLFSSPFCHLISTAQSLASPFLSCNHHRMHHGVGFTYLPFEFLGVSQNGRVRWRSMARISHIPDYLPTRYLG</sequence>
<reference evidence="3" key="2">
    <citation type="submission" date="2023-05" db="EMBL/GenBank/DDBJ databases">
        <authorList>
            <consortium name="Lawrence Berkeley National Laboratory"/>
            <person name="Steindorff A."/>
            <person name="Hensen N."/>
            <person name="Bonometti L."/>
            <person name="Westerberg I."/>
            <person name="Brannstrom I.O."/>
            <person name="Guillou S."/>
            <person name="Cros-Aarteil S."/>
            <person name="Calhoun S."/>
            <person name="Haridas S."/>
            <person name="Kuo A."/>
            <person name="Mondo S."/>
            <person name="Pangilinan J."/>
            <person name="Riley R."/>
            <person name="Labutti K."/>
            <person name="Andreopoulos B."/>
            <person name="Lipzen A."/>
            <person name="Chen C."/>
            <person name="Yanf M."/>
            <person name="Daum C."/>
            <person name="Ng V."/>
            <person name="Clum A."/>
            <person name="Ohm R."/>
            <person name="Martin F."/>
            <person name="Silar P."/>
            <person name="Natvig D."/>
            <person name="Lalanne C."/>
            <person name="Gautier V."/>
            <person name="Ament-Velasquez S.L."/>
            <person name="Kruys A."/>
            <person name="Hutchinson M.I."/>
            <person name="Powell A.J."/>
            <person name="Barry K."/>
            <person name="Miller A.N."/>
            <person name="Grigoriev I.V."/>
            <person name="Debuchy R."/>
            <person name="Gladieux P."/>
            <person name="Thoren M.H."/>
            <person name="Johannesson H."/>
        </authorList>
    </citation>
    <scope>NUCLEOTIDE SEQUENCE</scope>
    <source>
        <strain evidence="3">CBS 508.74</strain>
    </source>
</reference>
<feature type="compositionally biased region" description="Basic and acidic residues" evidence="1">
    <location>
        <begin position="1"/>
        <end position="11"/>
    </location>
</feature>
<name>A0AAN6T9Q2_9PEZI</name>
<evidence type="ECO:0000256" key="2">
    <source>
        <dbReference type="SAM" id="Phobius"/>
    </source>
</evidence>
<feature type="region of interest" description="Disordered" evidence="1">
    <location>
        <begin position="1"/>
        <end position="21"/>
    </location>
</feature>